<evidence type="ECO:0000313" key="3">
    <source>
        <dbReference type="Proteomes" id="UP001296104"/>
    </source>
</evidence>
<name>A0AAI9ED33_9PEZI</name>
<proteinExistence type="predicted"/>
<dbReference type="AlphaFoldDB" id="A0AAI9ED33"/>
<reference evidence="2" key="1">
    <citation type="submission" date="2023-11" db="EMBL/GenBank/DDBJ databases">
        <authorList>
            <person name="Alioto T."/>
            <person name="Alioto T."/>
            <person name="Gomez Garrido J."/>
        </authorList>
    </citation>
    <scope>NUCLEOTIDE SEQUENCE</scope>
</reference>
<feature type="compositionally biased region" description="Low complexity" evidence="1">
    <location>
        <begin position="77"/>
        <end position="86"/>
    </location>
</feature>
<comment type="caution">
    <text evidence="2">The sequence shown here is derived from an EMBL/GenBank/DDBJ whole genome shotgun (WGS) entry which is preliminary data.</text>
</comment>
<gene>
    <name evidence="2" type="ORF">LECACI_7A006803</name>
</gene>
<evidence type="ECO:0000313" key="2">
    <source>
        <dbReference type="EMBL" id="CAK4031645.1"/>
    </source>
</evidence>
<evidence type="ECO:0000256" key="1">
    <source>
        <dbReference type="SAM" id="MobiDB-lite"/>
    </source>
</evidence>
<keyword evidence="3" id="KW-1185">Reference proteome</keyword>
<accession>A0AAI9ED33</accession>
<dbReference type="EMBL" id="CAVMBE010000051">
    <property type="protein sequence ID" value="CAK4031645.1"/>
    <property type="molecule type" value="Genomic_DNA"/>
</dbReference>
<organism evidence="2 3">
    <name type="scientific">Lecanosticta acicola</name>
    <dbReference type="NCBI Taxonomy" id="111012"/>
    <lineage>
        <taxon>Eukaryota</taxon>
        <taxon>Fungi</taxon>
        <taxon>Dikarya</taxon>
        <taxon>Ascomycota</taxon>
        <taxon>Pezizomycotina</taxon>
        <taxon>Dothideomycetes</taxon>
        <taxon>Dothideomycetidae</taxon>
        <taxon>Mycosphaerellales</taxon>
        <taxon>Mycosphaerellaceae</taxon>
        <taxon>Lecanosticta</taxon>
    </lineage>
</organism>
<feature type="region of interest" description="Disordered" evidence="1">
    <location>
        <begin position="1"/>
        <end position="128"/>
    </location>
</feature>
<sequence length="128" mass="13188">MSSNLMDTEKGGEQTQYEATHVDQVPHKKSGGQLGDSETTTDPGNTDGAAEARSARGQKTAENIRYGQAISEGGMSGFTTGQAGSATQGGYGRKADEAESGDAAQSRRAAGYGDEQGHGEDMNREVGA</sequence>
<dbReference type="Proteomes" id="UP001296104">
    <property type="component" value="Unassembled WGS sequence"/>
</dbReference>
<feature type="compositionally biased region" description="Basic and acidic residues" evidence="1">
    <location>
        <begin position="115"/>
        <end position="128"/>
    </location>
</feature>
<protein>
    <submittedName>
        <fullName evidence="2">Uncharacterized protein</fullName>
    </submittedName>
</protein>